<comment type="subcellular location">
    <subcellularLocation>
        <location evidence="1">Membrane</location>
        <topology evidence="1">Multi-pass membrane protein</topology>
    </subcellularLocation>
</comment>
<dbReference type="AlphaFoldDB" id="A0ABD0PCW4"/>
<feature type="non-terminal residue" evidence="9">
    <location>
        <position position="131"/>
    </location>
</feature>
<dbReference type="Proteomes" id="UP001529510">
    <property type="component" value="Unassembled WGS sequence"/>
</dbReference>
<organism evidence="9 10">
    <name type="scientific">Cirrhinus mrigala</name>
    <name type="common">Mrigala</name>
    <dbReference type="NCBI Taxonomy" id="683832"/>
    <lineage>
        <taxon>Eukaryota</taxon>
        <taxon>Metazoa</taxon>
        <taxon>Chordata</taxon>
        <taxon>Craniata</taxon>
        <taxon>Vertebrata</taxon>
        <taxon>Euteleostomi</taxon>
        <taxon>Actinopterygii</taxon>
        <taxon>Neopterygii</taxon>
        <taxon>Teleostei</taxon>
        <taxon>Ostariophysi</taxon>
        <taxon>Cypriniformes</taxon>
        <taxon>Cyprinidae</taxon>
        <taxon>Labeoninae</taxon>
        <taxon>Labeonini</taxon>
        <taxon>Cirrhinus</taxon>
    </lineage>
</organism>
<comment type="similarity">
    <text evidence="2">Belongs to the dpy-19 family.</text>
</comment>
<evidence type="ECO:0000256" key="6">
    <source>
        <dbReference type="ARBA" id="ARBA00022989"/>
    </source>
</evidence>
<reference evidence="9 10" key="1">
    <citation type="submission" date="2024-05" db="EMBL/GenBank/DDBJ databases">
        <title>Genome sequencing and assembly of Indian major carp, Cirrhinus mrigala (Hamilton, 1822).</title>
        <authorList>
            <person name="Mohindra V."/>
            <person name="Chowdhury L.M."/>
            <person name="Lal K."/>
            <person name="Jena J.K."/>
        </authorList>
    </citation>
    <scope>NUCLEOTIDE SEQUENCE [LARGE SCALE GENOMIC DNA]</scope>
    <source>
        <strain evidence="9">CM1030</strain>
        <tissue evidence="9">Blood</tissue>
    </source>
</reference>
<sequence>MVYHSLQLVAFAVLAVLIMRLKLFLTPHMCIMSCLICSRQLFGWVGEKFKLQLTVVGILSIMAVQGVTNLQSQWDIIGEFSNFPQEELLEWIKDNTSPNAVFAGAMPTMASVKLSTGRAIVNHPHYEDAGL</sequence>
<keyword evidence="10" id="KW-1185">Reference proteome</keyword>
<evidence type="ECO:0000256" key="1">
    <source>
        <dbReference type="ARBA" id="ARBA00004141"/>
    </source>
</evidence>
<keyword evidence="5 8" id="KW-0812">Transmembrane</keyword>
<comment type="caution">
    <text evidence="9">The sequence shown here is derived from an EMBL/GenBank/DDBJ whole genome shotgun (WGS) entry which is preliminary data.</text>
</comment>
<dbReference type="GO" id="GO:0016020">
    <property type="term" value="C:membrane"/>
    <property type="evidence" value="ECO:0007669"/>
    <property type="project" value="UniProtKB-SubCell"/>
</dbReference>
<dbReference type="InterPro" id="IPR018732">
    <property type="entry name" value="Dpy-19/Dpy-19-like"/>
</dbReference>
<evidence type="ECO:0000256" key="3">
    <source>
        <dbReference type="ARBA" id="ARBA00022676"/>
    </source>
</evidence>
<evidence type="ECO:0000313" key="10">
    <source>
        <dbReference type="Proteomes" id="UP001529510"/>
    </source>
</evidence>
<feature type="transmembrane region" description="Helical" evidence="8">
    <location>
        <begin position="6"/>
        <end position="25"/>
    </location>
</feature>
<name>A0ABD0PCW4_CIRMR</name>
<protein>
    <submittedName>
        <fullName evidence="9">Uncharacterized protein</fullName>
    </submittedName>
</protein>
<keyword evidence="6 8" id="KW-1133">Transmembrane helix</keyword>
<evidence type="ECO:0000256" key="8">
    <source>
        <dbReference type="SAM" id="Phobius"/>
    </source>
</evidence>
<keyword evidence="3" id="KW-0328">Glycosyltransferase</keyword>
<evidence type="ECO:0000256" key="7">
    <source>
        <dbReference type="ARBA" id="ARBA00023136"/>
    </source>
</evidence>
<evidence type="ECO:0000313" key="9">
    <source>
        <dbReference type="EMBL" id="KAL0171476.1"/>
    </source>
</evidence>
<evidence type="ECO:0000256" key="4">
    <source>
        <dbReference type="ARBA" id="ARBA00022679"/>
    </source>
</evidence>
<evidence type="ECO:0000256" key="5">
    <source>
        <dbReference type="ARBA" id="ARBA00022692"/>
    </source>
</evidence>
<dbReference type="GO" id="GO:0016757">
    <property type="term" value="F:glycosyltransferase activity"/>
    <property type="evidence" value="ECO:0007669"/>
    <property type="project" value="UniProtKB-KW"/>
</dbReference>
<keyword evidence="7 8" id="KW-0472">Membrane</keyword>
<evidence type="ECO:0000256" key="2">
    <source>
        <dbReference type="ARBA" id="ARBA00008744"/>
    </source>
</evidence>
<accession>A0ABD0PCW4</accession>
<dbReference type="EMBL" id="JAMKFB020000016">
    <property type="protein sequence ID" value="KAL0171476.1"/>
    <property type="molecule type" value="Genomic_DNA"/>
</dbReference>
<dbReference type="PANTHER" id="PTHR31488">
    <property type="entry name" value="DPY-19-LIKE 1, LIKE (H. SAPIENS)"/>
    <property type="match status" value="1"/>
</dbReference>
<proteinExistence type="inferred from homology"/>
<keyword evidence="4" id="KW-0808">Transferase</keyword>
<gene>
    <name evidence="9" type="ORF">M9458_031787</name>
</gene>
<dbReference type="Pfam" id="PF10034">
    <property type="entry name" value="Dpy19"/>
    <property type="match status" value="1"/>
</dbReference>
<dbReference type="PANTHER" id="PTHR31488:SF1">
    <property type="entry name" value="C-MANNOSYLTRANSFERASE DPY19L1"/>
    <property type="match status" value="1"/>
</dbReference>